<keyword evidence="3" id="KW-0862">Zinc</keyword>
<dbReference type="STRING" id="1047168.A0A0F4GLC9"/>
<evidence type="ECO:0000259" key="5">
    <source>
        <dbReference type="PROSITE" id="PS50865"/>
    </source>
</evidence>
<evidence type="ECO:0000313" key="6">
    <source>
        <dbReference type="EMBL" id="KJX98201.1"/>
    </source>
</evidence>
<dbReference type="Gene3D" id="6.10.140.2220">
    <property type="match status" value="1"/>
</dbReference>
<feature type="domain" description="MYND-type" evidence="5">
    <location>
        <begin position="720"/>
        <end position="757"/>
    </location>
</feature>
<evidence type="ECO:0000256" key="3">
    <source>
        <dbReference type="ARBA" id="ARBA00022833"/>
    </source>
</evidence>
<dbReference type="InterPro" id="IPR002893">
    <property type="entry name" value="Znf_MYND"/>
</dbReference>
<dbReference type="Pfam" id="PF14737">
    <property type="entry name" value="DUF4470"/>
    <property type="match status" value="2"/>
</dbReference>
<dbReference type="SUPFAM" id="SSF144232">
    <property type="entry name" value="HIT/MYND zinc finger-like"/>
    <property type="match status" value="1"/>
</dbReference>
<keyword evidence="2 4" id="KW-0863">Zinc-finger</keyword>
<dbReference type="AlphaFoldDB" id="A0A0F4GLC9"/>
<evidence type="ECO:0000256" key="1">
    <source>
        <dbReference type="ARBA" id="ARBA00022723"/>
    </source>
</evidence>
<keyword evidence="7" id="KW-1185">Reference proteome</keyword>
<sequence length="890" mass="100242">MDAAHLHCHPVVESRFARIETSNISDRGYLGCPMTLVYMIPLLEAHVINPHATLIMLFMNAVEEMVAQAPSSADRTAEILQCTKYVPMKDCRVSPLDPYFIILGGSCCMFRDTDKYFTRYMKEEHFQGCIDHSTDLAPPYGFTIKQQHTIVEKWPGRLKLKPGQPGAQEEFKIMQASEHGHEVCYVEWKMRGRETWADLLCRPRRVVLSVFIAILLFAWCKTASGDLRNVTTSVNSLPIGYTRTTNVVVNDLLPNVVVRNIILTLIALAAPNDARAIDCMLHVWYSAFITSQDEELLHEKVLPLIWGFLQDPVHKHKPSSALLAHTWHFSSSSCRVELEKGGWNWLLSSLISAPGLSTARAQQMRSSITNAEQRADIVDRHFISLTPPARVCAQRFRDDGILLPFGSDRKGFTIPNPTFFQYNPQELGGIEWPLNDDADPLSGWDLREVMSVHSGPAVDDVYGKLHTHVRSTLSQFRRRLMTHTFAFSFTNIDAKELPAALKHQHFDRIETSNIADVGYLGIARVLDKLGPLLRPHAENPHATLLAFFMNAVKFIDYESPDQKIKVREAGEACKYFLNKTRPMAMTDATMVNMMQSASLCRDSEAYFSKYMQKFMFEEMEQHSGELVKGGMSMKKQHTIIDKYPYALKIPFNGPGYQEEFDARRAAGLSGGERTIERLSGSTDSTIERLLASTDRTIERLIKSQMEPPALPSQAMAGRDCASCQKDGGLACKNCQLVVYCSRKCQAEHWKKKHEQDCKGHFMKNTWQPAWMKEKRKPGFPLHTAAHGDPTSEDANLGVPLWATLPALDMLQLPAHEGKNFQGDLRVLFAGCTDMANVVKSIGSLPEEYKGYATFVLNDENFEATARAIPITLISLTTPIEDDAIHCMLHI</sequence>
<dbReference type="GO" id="GO:0008270">
    <property type="term" value="F:zinc ion binding"/>
    <property type="evidence" value="ECO:0007669"/>
    <property type="project" value="UniProtKB-KW"/>
</dbReference>
<accession>A0A0F4GLC9</accession>
<evidence type="ECO:0000256" key="2">
    <source>
        <dbReference type="ARBA" id="ARBA00022771"/>
    </source>
</evidence>
<comment type="caution">
    <text evidence="6">The sequence shown here is derived from an EMBL/GenBank/DDBJ whole genome shotgun (WGS) entry which is preliminary data.</text>
</comment>
<dbReference type="Pfam" id="PF01753">
    <property type="entry name" value="zf-MYND"/>
    <property type="match status" value="1"/>
</dbReference>
<dbReference type="OrthoDB" id="5282002at2759"/>
<dbReference type="PROSITE" id="PS01360">
    <property type="entry name" value="ZF_MYND_1"/>
    <property type="match status" value="1"/>
</dbReference>
<proteinExistence type="predicted"/>
<name>A0A0F4GLC9_9PEZI</name>
<dbReference type="EMBL" id="LAFY01000420">
    <property type="protein sequence ID" value="KJX98201.1"/>
    <property type="molecule type" value="Genomic_DNA"/>
</dbReference>
<organism evidence="6 7">
    <name type="scientific">Zymoseptoria brevis</name>
    <dbReference type="NCBI Taxonomy" id="1047168"/>
    <lineage>
        <taxon>Eukaryota</taxon>
        <taxon>Fungi</taxon>
        <taxon>Dikarya</taxon>
        <taxon>Ascomycota</taxon>
        <taxon>Pezizomycotina</taxon>
        <taxon>Dothideomycetes</taxon>
        <taxon>Dothideomycetidae</taxon>
        <taxon>Mycosphaerellales</taxon>
        <taxon>Mycosphaerellaceae</taxon>
        <taxon>Zymoseptoria</taxon>
    </lineage>
</organism>
<dbReference type="InterPro" id="IPR027974">
    <property type="entry name" value="DUF4470"/>
</dbReference>
<gene>
    <name evidence="6" type="ORF">TI39_contig428g00014</name>
</gene>
<keyword evidence="1" id="KW-0479">Metal-binding</keyword>
<dbReference type="PROSITE" id="PS50865">
    <property type="entry name" value="ZF_MYND_2"/>
    <property type="match status" value="1"/>
</dbReference>
<evidence type="ECO:0000256" key="4">
    <source>
        <dbReference type="PROSITE-ProRule" id="PRU00134"/>
    </source>
</evidence>
<protein>
    <recommendedName>
        <fullName evidence="5">MYND-type domain-containing protein</fullName>
    </recommendedName>
</protein>
<evidence type="ECO:0000313" key="7">
    <source>
        <dbReference type="Proteomes" id="UP000033647"/>
    </source>
</evidence>
<reference evidence="6 7" key="1">
    <citation type="submission" date="2015-03" db="EMBL/GenBank/DDBJ databases">
        <title>RNA-seq based gene annotation and comparative genomics of four Zymoseptoria species reveal species-specific pathogenicity related genes and transposable element activity.</title>
        <authorList>
            <person name="Grandaubert J."/>
            <person name="Bhattacharyya A."/>
            <person name="Stukenbrock E.H."/>
        </authorList>
    </citation>
    <scope>NUCLEOTIDE SEQUENCE [LARGE SCALE GENOMIC DNA]</scope>
    <source>
        <strain evidence="6 7">Zb18110</strain>
    </source>
</reference>
<dbReference type="Proteomes" id="UP000033647">
    <property type="component" value="Unassembled WGS sequence"/>
</dbReference>